<dbReference type="Pfam" id="PF13927">
    <property type="entry name" value="Ig_3"/>
    <property type="match status" value="1"/>
</dbReference>
<dbReference type="Proteomes" id="UP001626550">
    <property type="component" value="Unassembled WGS sequence"/>
</dbReference>
<dbReference type="InterPro" id="IPR036179">
    <property type="entry name" value="Ig-like_dom_sf"/>
</dbReference>
<keyword evidence="3" id="KW-1133">Transmembrane helix</keyword>
<accession>A0ABD2Q7V6</accession>
<dbReference type="InterPro" id="IPR007110">
    <property type="entry name" value="Ig-like_dom"/>
</dbReference>
<reference evidence="6 7" key="1">
    <citation type="submission" date="2024-11" db="EMBL/GenBank/DDBJ databases">
        <title>Adaptive evolution of stress response genes in parasites aligns with host niche diversity.</title>
        <authorList>
            <person name="Hahn C."/>
            <person name="Resl P."/>
        </authorList>
    </citation>
    <scope>NUCLEOTIDE SEQUENCE [LARGE SCALE GENOMIC DNA]</scope>
    <source>
        <strain evidence="6">EGGRZ-B1_66</strain>
        <tissue evidence="6">Body</tissue>
    </source>
</reference>
<feature type="domain" description="Ig-like" evidence="5">
    <location>
        <begin position="150"/>
        <end position="240"/>
    </location>
</feature>
<keyword evidence="1" id="KW-1015">Disulfide bond</keyword>
<evidence type="ECO:0000256" key="2">
    <source>
        <dbReference type="ARBA" id="ARBA00023319"/>
    </source>
</evidence>
<name>A0ABD2Q7V6_9PLAT</name>
<protein>
    <submittedName>
        <fullName evidence="6">Hemicentin-1</fullName>
    </submittedName>
</protein>
<dbReference type="EMBL" id="JBJKFK010000725">
    <property type="protein sequence ID" value="KAL3315543.1"/>
    <property type="molecule type" value="Genomic_DNA"/>
</dbReference>
<evidence type="ECO:0000259" key="5">
    <source>
        <dbReference type="PROSITE" id="PS50835"/>
    </source>
</evidence>
<dbReference type="PANTHER" id="PTHR46013">
    <property type="entry name" value="VASCULAR CELL ADHESION MOLECULE 1"/>
    <property type="match status" value="1"/>
</dbReference>
<dbReference type="SMART" id="SM00409">
    <property type="entry name" value="IG"/>
    <property type="match status" value="3"/>
</dbReference>
<comment type="caution">
    <text evidence="6">The sequence shown here is derived from an EMBL/GenBank/DDBJ whole genome shotgun (WGS) entry which is preliminary data.</text>
</comment>
<dbReference type="SUPFAM" id="SSF48726">
    <property type="entry name" value="Immunoglobulin"/>
    <property type="match status" value="3"/>
</dbReference>
<evidence type="ECO:0000313" key="6">
    <source>
        <dbReference type="EMBL" id="KAL3315543.1"/>
    </source>
</evidence>
<evidence type="ECO:0000313" key="7">
    <source>
        <dbReference type="Proteomes" id="UP001626550"/>
    </source>
</evidence>
<feature type="domain" description="Ig-like" evidence="5">
    <location>
        <begin position="45"/>
        <end position="141"/>
    </location>
</feature>
<proteinExistence type="predicted"/>
<feature type="domain" description="Ig-like" evidence="5">
    <location>
        <begin position="243"/>
        <end position="347"/>
    </location>
</feature>
<feature type="signal peptide" evidence="4">
    <location>
        <begin position="1"/>
        <end position="15"/>
    </location>
</feature>
<dbReference type="Gene3D" id="2.60.40.10">
    <property type="entry name" value="Immunoglobulins"/>
    <property type="match status" value="3"/>
</dbReference>
<keyword evidence="4" id="KW-0732">Signal</keyword>
<organism evidence="6 7">
    <name type="scientific">Cichlidogyrus casuarinus</name>
    <dbReference type="NCBI Taxonomy" id="1844966"/>
    <lineage>
        <taxon>Eukaryota</taxon>
        <taxon>Metazoa</taxon>
        <taxon>Spiralia</taxon>
        <taxon>Lophotrochozoa</taxon>
        <taxon>Platyhelminthes</taxon>
        <taxon>Monogenea</taxon>
        <taxon>Monopisthocotylea</taxon>
        <taxon>Dactylogyridea</taxon>
        <taxon>Ancyrocephalidae</taxon>
        <taxon>Cichlidogyrus</taxon>
    </lineage>
</organism>
<dbReference type="InterPro" id="IPR013783">
    <property type="entry name" value="Ig-like_fold"/>
</dbReference>
<dbReference type="SMART" id="SM00408">
    <property type="entry name" value="IGc2"/>
    <property type="match status" value="2"/>
</dbReference>
<sequence length="392" mass="43601">MLIFLIFAIIPFVNAQADSEGIVTPSVWIYDELPSETTGRVKRFPNATVIIDGIIGEGIVLQCNVFNNPQDARIIWRRTMGTVIEVINDGLISRDMSRWFIGQGKQPDSVRLEILALDQSFEGTYSCQSQYSGSVAVATVERYIRVLQAPLIVRHQSSYAKDVTEGDRVALDCNATGIPTPRIYWQRTGGSSSIIRGYGIQKAGTRIMFEQTMASDAGEYVCFAENSLNRAIWRVQLRIRHKPVVKIFPEKPVQKQGCEIMLICEVTANPKVDASNIIWSGKKIGTNNADASDVSSNSRYTLKALDAGPSRFLFLGINNLQASDFQYEFTCTASNILGMTTTSTTILESSTPRELLNGRLCSSATKLSARFVSLLPFNIMIFYLFQILVFKL</sequence>
<evidence type="ECO:0000256" key="3">
    <source>
        <dbReference type="SAM" id="Phobius"/>
    </source>
</evidence>
<keyword evidence="3" id="KW-0812">Transmembrane</keyword>
<dbReference type="InterPro" id="IPR003599">
    <property type="entry name" value="Ig_sub"/>
</dbReference>
<keyword evidence="2" id="KW-0393">Immunoglobulin domain</keyword>
<dbReference type="PANTHER" id="PTHR46013:SF7">
    <property type="entry name" value="IG-LIKE DOMAIN-CONTAINING PROTEIN"/>
    <property type="match status" value="1"/>
</dbReference>
<dbReference type="InterPro" id="IPR003598">
    <property type="entry name" value="Ig_sub2"/>
</dbReference>
<feature type="transmembrane region" description="Helical" evidence="3">
    <location>
        <begin position="371"/>
        <end position="390"/>
    </location>
</feature>
<evidence type="ECO:0000256" key="1">
    <source>
        <dbReference type="ARBA" id="ARBA00023157"/>
    </source>
</evidence>
<keyword evidence="3" id="KW-0472">Membrane</keyword>
<feature type="chain" id="PRO_5044756938" evidence="4">
    <location>
        <begin position="16"/>
        <end position="392"/>
    </location>
</feature>
<dbReference type="FunFam" id="2.60.40.10:FF:000032">
    <property type="entry name" value="palladin isoform X1"/>
    <property type="match status" value="1"/>
</dbReference>
<evidence type="ECO:0000256" key="4">
    <source>
        <dbReference type="SAM" id="SignalP"/>
    </source>
</evidence>
<dbReference type="AlphaFoldDB" id="A0ABD2Q7V6"/>
<dbReference type="PROSITE" id="PS50835">
    <property type="entry name" value="IG_LIKE"/>
    <property type="match status" value="3"/>
</dbReference>
<keyword evidence="7" id="KW-1185">Reference proteome</keyword>
<gene>
    <name evidence="6" type="primary">HMCN1_2</name>
    <name evidence="6" type="ORF">Ciccas_005823</name>
</gene>